<keyword evidence="1" id="KW-0732">Signal</keyword>
<keyword evidence="3" id="KW-1185">Reference proteome</keyword>
<sequence>MRVSLRSLLLPLLFAAGPAAEAQTWTSAIATNGESAGGLITVGEKTLTLGCNRTTGTWLSLVLTGGPHAGMKNADDTADDMMMWIVLSGGNRAKHPISGFYYEADKAFVGRLETSDTVLREFAQGSTLELTSSSGDVVFQAPMTGTGDFRKQILEACGI</sequence>
<feature type="chain" id="PRO_5012489512" evidence="1">
    <location>
        <begin position="23"/>
        <end position="159"/>
    </location>
</feature>
<evidence type="ECO:0000313" key="3">
    <source>
        <dbReference type="Proteomes" id="UP000198426"/>
    </source>
</evidence>
<organism evidence="2 3">
    <name type="scientific">Tropicimonas sediminicola</name>
    <dbReference type="NCBI Taxonomy" id="1031541"/>
    <lineage>
        <taxon>Bacteria</taxon>
        <taxon>Pseudomonadati</taxon>
        <taxon>Pseudomonadota</taxon>
        <taxon>Alphaproteobacteria</taxon>
        <taxon>Rhodobacterales</taxon>
        <taxon>Roseobacteraceae</taxon>
        <taxon>Tropicimonas</taxon>
    </lineage>
</organism>
<dbReference type="Proteomes" id="UP000198426">
    <property type="component" value="Unassembled WGS sequence"/>
</dbReference>
<dbReference type="AlphaFoldDB" id="A0A239ETJ9"/>
<protein>
    <submittedName>
        <fullName evidence="2">Uncharacterized protein</fullName>
    </submittedName>
</protein>
<name>A0A239ETJ9_9RHOB</name>
<evidence type="ECO:0000256" key="1">
    <source>
        <dbReference type="SAM" id="SignalP"/>
    </source>
</evidence>
<proteinExistence type="predicted"/>
<dbReference type="RefSeq" id="WP_089232052.1">
    <property type="nucleotide sequence ID" value="NZ_FZOY01000002.1"/>
</dbReference>
<feature type="signal peptide" evidence="1">
    <location>
        <begin position="1"/>
        <end position="22"/>
    </location>
</feature>
<reference evidence="2 3" key="1">
    <citation type="submission" date="2017-06" db="EMBL/GenBank/DDBJ databases">
        <authorList>
            <person name="Kim H.J."/>
            <person name="Triplett B.A."/>
        </authorList>
    </citation>
    <scope>NUCLEOTIDE SEQUENCE [LARGE SCALE GENOMIC DNA]</scope>
    <source>
        <strain evidence="2 3">DSM 29339</strain>
    </source>
</reference>
<accession>A0A239ETJ9</accession>
<dbReference type="OrthoDB" id="7864289at2"/>
<evidence type="ECO:0000313" key="2">
    <source>
        <dbReference type="EMBL" id="SNS47363.1"/>
    </source>
</evidence>
<dbReference type="EMBL" id="FZOY01000002">
    <property type="protein sequence ID" value="SNS47363.1"/>
    <property type="molecule type" value="Genomic_DNA"/>
</dbReference>
<gene>
    <name evidence="2" type="ORF">SAMN05421757_102300</name>
</gene>